<dbReference type="PROSITE" id="PS50879">
    <property type="entry name" value="RNASE_H_1"/>
    <property type="match status" value="1"/>
</dbReference>
<feature type="compositionally biased region" description="Low complexity" evidence="1">
    <location>
        <begin position="286"/>
        <end position="297"/>
    </location>
</feature>
<dbReference type="InterPro" id="IPR036397">
    <property type="entry name" value="RNaseH_sf"/>
</dbReference>
<feature type="region of interest" description="Disordered" evidence="1">
    <location>
        <begin position="198"/>
        <end position="324"/>
    </location>
</feature>
<evidence type="ECO:0000256" key="1">
    <source>
        <dbReference type="SAM" id="MobiDB-lite"/>
    </source>
</evidence>
<dbReference type="GeneID" id="16069866"/>
<dbReference type="OrthoDB" id="1938096at2759"/>
<organism evidence="4">
    <name type="scientific">Salpingoeca rosetta (strain ATCC 50818 / BSB-021)</name>
    <dbReference type="NCBI Taxonomy" id="946362"/>
    <lineage>
        <taxon>Eukaryota</taxon>
        <taxon>Choanoflagellata</taxon>
        <taxon>Craspedida</taxon>
        <taxon>Salpingoecidae</taxon>
        <taxon>Salpingoeca</taxon>
    </lineage>
</organism>
<feature type="compositionally biased region" description="Acidic residues" evidence="1">
    <location>
        <begin position="241"/>
        <end position="259"/>
    </location>
</feature>
<dbReference type="Pfam" id="PF13456">
    <property type="entry name" value="RVT_3"/>
    <property type="match status" value="1"/>
</dbReference>
<dbReference type="EMBL" id="GL832984">
    <property type="protein sequence ID" value="EGD79237.1"/>
    <property type="molecule type" value="Genomic_DNA"/>
</dbReference>
<dbReference type="CDD" id="cd09279">
    <property type="entry name" value="RNase_HI_like"/>
    <property type="match status" value="1"/>
</dbReference>
<dbReference type="SUPFAM" id="SSF53098">
    <property type="entry name" value="Ribonuclease H-like"/>
    <property type="match status" value="1"/>
</dbReference>
<name>F2UNN2_SALR5</name>
<dbReference type="KEGG" id="sre:PTSG_09958"/>
<dbReference type="GO" id="GO:0004523">
    <property type="term" value="F:RNA-DNA hybrid ribonuclease activity"/>
    <property type="evidence" value="ECO:0007669"/>
    <property type="project" value="InterPro"/>
</dbReference>
<dbReference type="GO" id="GO:0003676">
    <property type="term" value="F:nucleic acid binding"/>
    <property type="evidence" value="ECO:0007669"/>
    <property type="project" value="InterPro"/>
</dbReference>
<gene>
    <name evidence="3" type="ORF">PTSG_09958</name>
</gene>
<protein>
    <submittedName>
        <fullName evidence="3">Ribonuclease H</fullName>
    </submittedName>
</protein>
<dbReference type="InterPro" id="IPR012337">
    <property type="entry name" value="RNaseH-like_sf"/>
</dbReference>
<dbReference type="AlphaFoldDB" id="F2UNN2"/>
<keyword evidence="4" id="KW-1185">Reference proteome</keyword>
<dbReference type="InterPro" id="IPR002156">
    <property type="entry name" value="RNaseH_domain"/>
</dbReference>
<dbReference type="Proteomes" id="UP000007799">
    <property type="component" value="Unassembled WGS sequence"/>
</dbReference>
<reference evidence="3" key="1">
    <citation type="submission" date="2009-08" db="EMBL/GenBank/DDBJ databases">
        <title>Annotation of Salpingoeca rosetta.</title>
        <authorList>
            <consortium name="The Broad Institute Genome Sequencing Platform"/>
            <person name="Russ C."/>
            <person name="Cuomo C."/>
            <person name="Burger G."/>
            <person name="Gray M.W."/>
            <person name="Holland P.W.H."/>
            <person name="King N."/>
            <person name="Lang F.B.F."/>
            <person name="Roger A.J."/>
            <person name="Ruiz-Trillo I."/>
            <person name="Young S.K."/>
            <person name="Zeng Q."/>
            <person name="Gargeya S."/>
            <person name="Alvarado L."/>
            <person name="Berlin A."/>
            <person name="Chapman S.B."/>
            <person name="Chen Z."/>
            <person name="Freedman E."/>
            <person name="Gellesch M."/>
            <person name="Goldberg J."/>
            <person name="Griggs A."/>
            <person name="Gujja S."/>
            <person name="Heilman E."/>
            <person name="Heiman D."/>
            <person name="Howarth C."/>
            <person name="Mehta T."/>
            <person name="Neiman D."/>
            <person name="Pearson M."/>
            <person name="Roberts A."/>
            <person name="Saif S."/>
            <person name="Shea T."/>
            <person name="Shenoy N."/>
            <person name="Sisk P."/>
            <person name="Stolte C."/>
            <person name="Sykes S."/>
            <person name="White J."/>
            <person name="Yandava C."/>
            <person name="Haas B."/>
            <person name="Nusbaum C."/>
            <person name="Birren B."/>
        </authorList>
    </citation>
    <scope>NUCLEOTIDE SEQUENCE [LARGE SCALE GENOMIC DNA]</scope>
    <source>
        <strain evidence="3">ATCC 50818</strain>
    </source>
</reference>
<evidence type="ECO:0000313" key="3">
    <source>
        <dbReference type="EMBL" id="EGD79237.1"/>
    </source>
</evidence>
<dbReference type="PANTHER" id="PTHR46387:SF2">
    <property type="entry name" value="RIBONUCLEASE HI"/>
    <property type="match status" value="1"/>
</dbReference>
<dbReference type="RefSeq" id="XP_004989322.1">
    <property type="nucleotide sequence ID" value="XM_004989265.1"/>
</dbReference>
<feature type="domain" description="RNase H type-1" evidence="2">
    <location>
        <begin position="52"/>
        <end position="186"/>
    </location>
</feature>
<dbReference type="STRING" id="946362.F2UNN2"/>
<feature type="compositionally biased region" description="Low complexity" evidence="1">
    <location>
        <begin position="311"/>
        <end position="320"/>
    </location>
</feature>
<evidence type="ECO:0000259" key="2">
    <source>
        <dbReference type="PROSITE" id="PS50879"/>
    </source>
</evidence>
<dbReference type="Gene3D" id="3.30.420.10">
    <property type="entry name" value="Ribonuclease H-like superfamily/Ribonuclease H"/>
    <property type="match status" value="1"/>
</dbReference>
<feature type="compositionally biased region" description="Low complexity" evidence="1">
    <location>
        <begin position="199"/>
        <end position="211"/>
    </location>
</feature>
<sequence length="367" mass="40506">MKAWTTATHCKSCTCSMCMRIIAQTLQRRGYSAAASRIRTATTDTTTTSSSSSMAYFLNFDGGARAVGRSKLAGCGCALYNRNGVLLERHWKSLPNGSTCNEAEYEGLRLGLARCRHLGIADVIVRGDSKLIINQVFGKWRVKAKNLQPYHALVKQDVRAIGKISGCWVPRAENEEADALANKAMRMRSSGADILVRVQQQQQQGQQQQPQEGEHKEQEVSQGEPPARSAPSGKRNAYAADSEEEDEEEEEEEEEEEDGLAGPVSRSEQVAKRAKEERISDAHNPASRAGSNGSRNGSHVHRATVTATTPQQQMRQQHQMAIPASSRLTSTAEVHALFDPLIEDAERYLSTLYARRDAALERIQHQS</sequence>
<evidence type="ECO:0000313" key="4">
    <source>
        <dbReference type="Proteomes" id="UP000007799"/>
    </source>
</evidence>
<dbReference type="InParanoid" id="F2UNN2"/>
<accession>F2UNN2</accession>
<feature type="compositionally biased region" description="Basic and acidic residues" evidence="1">
    <location>
        <begin position="269"/>
        <end position="281"/>
    </location>
</feature>
<proteinExistence type="predicted"/>
<dbReference type="PANTHER" id="PTHR46387">
    <property type="entry name" value="POLYNUCLEOTIDYL TRANSFERASE, RIBONUCLEASE H-LIKE SUPERFAMILY PROTEIN"/>
    <property type="match status" value="1"/>
</dbReference>